<dbReference type="GO" id="GO:0005044">
    <property type="term" value="F:scavenger receptor activity"/>
    <property type="evidence" value="ECO:0007669"/>
    <property type="project" value="InterPro"/>
</dbReference>
<keyword evidence="1" id="KW-0245">EGF-like domain</keyword>
<feature type="domain" description="EGF-like" evidence="2">
    <location>
        <begin position="265"/>
        <end position="296"/>
    </location>
</feature>
<sequence>MIILMPHSTATEKITSVQGVNCTNCWYGCDNVTGQCSGECGDGFYGEKCDHACLSCYACNKTTGFCTECRDRHYGSKCEYRCAENCMEGCFISGKCFACNEGFYGSRCNLSCPSPHCRNGCDRYTGNCTSWGCDGGYWGNSCNKTCPVNCGEGYCHQIDGSCQTCKPGFSGRRCTDRCMDKQCSLCQFDASKCYECFTGWYGKHCDEKCPKHCSTADCDQETGKCRKCKNGYFGEFCNGKCDVACDTCSDNVSCDTCKKSLYGVFCNLVCPKECIDCARDGKCETCSAGYFGADCMCSIAECTNATNNKCFRCRNNMTWYSFQNGCCPCSEHCLQINNHEPTCNFNTGNCMHGCKNNYIGEKCIDKCSENCETGSFTACINGTTICQNGCKDGWYLPKCEFNCSLNFPHCEACEAYTEKDDKNPHVSCHKCQPGHYSDFYTSFCKPCENCIDDECDGSLGFCNKGCRDGWYAQRARYLCEYRCSSTCVDQSCDNIGGACLKGCHHGYYGQNCGLKCSNGCMNGTCNNTNGECALGCTTPTYGNYCNVSCSNSCGEGGCNDKTGVCFDCKAGRYGEECNFRCSGCLHGDCRRQSGECGSSCIPGMYGRFCNSTCVQECLTCNETAAECIQCEGNLTRYKCDMICGKNCRDNICDKYNGTCADGCINGYFGQFCIQKCNTTCKSSLCNDTTGTCLNGCVSGWKGPYCAGKNANDL</sequence>
<evidence type="ECO:0000313" key="3">
    <source>
        <dbReference type="EMBL" id="CAC5412855.1"/>
    </source>
</evidence>
<feature type="domain" description="EGF-like" evidence="2">
    <location>
        <begin position="675"/>
        <end position="706"/>
    </location>
</feature>
<organism evidence="3 4">
    <name type="scientific">Mytilus coruscus</name>
    <name type="common">Sea mussel</name>
    <dbReference type="NCBI Taxonomy" id="42192"/>
    <lineage>
        <taxon>Eukaryota</taxon>
        <taxon>Metazoa</taxon>
        <taxon>Spiralia</taxon>
        <taxon>Lophotrochozoa</taxon>
        <taxon>Mollusca</taxon>
        <taxon>Bivalvia</taxon>
        <taxon>Autobranchia</taxon>
        <taxon>Pteriomorphia</taxon>
        <taxon>Mytilida</taxon>
        <taxon>Mytiloidea</taxon>
        <taxon>Mytilidae</taxon>
        <taxon>Mytilinae</taxon>
        <taxon>Mytilus</taxon>
    </lineage>
</organism>
<keyword evidence="4" id="KW-1185">Reference proteome</keyword>
<evidence type="ECO:0000259" key="2">
    <source>
        <dbReference type="SMART" id="SM00181"/>
    </source>
</evidence>
<dbReference type="Gene3D" id="2.170.300.10">
    <property type="entry name" value="Tie2 ligand-binding domain superfamily"/>
    <property type="match status" value="1"/>
</dbReference>
<reference evidence="3 4" key="1">
    <citation type="submission" date="2020-06" db="EMBL/GenBank/DDBJ databases">
        <authorList>
            <person name="Li R."/>
            <person name="Bekaert M."/>
        </authorList>
    </citation>
    <scope>NUCLEOTIDE SEQUENCE [LARGE SCALE GENOMIC DNA]</scope>
    <source>
        <strain evidence="4">wild</strain>
    </source>
</reference>
<feature type="domain" description="EGF-like" evidence="2">
    <location>
        <begin position="366"/>
        <end position="400"/>
    </location>
</feature>
<feature type="domain" description="EGF-like" evidence="2">
    <location>
        <begin position="81"/>
        <end position="109"/>
    </location>
</feature>
<feature type="domain" description="EGF-like" evidence="2">
    <location>
        <begin position="402"/>
        <end position="445"/>
    </location>
</feature>
<proteinExistence type="predicted"/>
<feature type="domain" description="EGF-like" evidence="2">
    <location>
        <begin position="580"/>
        <end position="614"/>
    </location>
</feature>
<gene>
    <name evidence="3" type="ORF">MCOR_45827</name>
</gene>
<feature type="domain" description="EGF-like" evidence="2">
    <location>
        <begin position="642"/>
        <end position="673"/>
    </location>
</feature>
<name>A0A6J8DZU6_MYTCO</name>
<dbReference type="SMART" id="SM00181">
    <property type="entry name" value="EGF"/>
    <property type="match status" value="13"/>
</dbReference>
<evidence type="ECO:0000256" key="1">
    <source>
        <dbReference type="ARBA" id="ARBA00022536"/>
    </source>
</evidence>
<feature type="domain" description="EGF-like" evidence="2">
    <location>
        <begin position="208"/>
        <end position="238"/>
    </location>
</feature>
<dbReference type="PANTHER" id="PTHR24043:SF8">
    <property type="entry name" value="EGF-LIKE DOMAIN-CONTAINING PROTEIN"/>
    <property type="match status" value="1"/>
</dbReference>
<accession>A0A6J8DZU6</accession>
<feature type="domain" description="EGF-like" evidence="2">
    <location>
        <begin position="548"/>
        <end position="578"/>
    </location>
</feature>
<dbReference type="PANTHER" id="PTHR24043">
    <property type="entry name" value="SCAVENGER RECEPTOR CLASS F"/>
    <property type="match status" value="1"/>
</dbReference>
<feature type="domain" description="EGF-like" evidence="2">
    <location>
        <begin position="177"/>
        <end position="206"/>
    </location>
</feature>
<dbReference type="Proteomes" id="UP000507470">
    <property type="component" value="Unassembled WGS sequence"/>
</dbReference>
<dbReference type="AlphaFoldDB" id="A0A6J8DZU6"/>
<dbReference type="EMBL" id="CACVKT020008109">
    <property type="protein sequence ID" value="CAC5412855.1"/>
    <property type="molecule type" value="Genomic_DNA"/>
</dbReference>
<protein>
    <recommendedName>
        <fullName evidence="2">EGF-like domain-containing protein</fullName>
    </recommendedName>
</protein>
<dbReference type="InterPro" id="IPR042635">
    <property type="entry name" value="MEGF10/SREC1/2-like"/>
</dbReference>
<feature type="domain" description="EGF-like" evidence="2">
    <location>
        <begin position="478"/>
        <end position="513"/>
    </location>
</feature>
<feature type="domain" description="EGF-like" evidence="2">
    <location>
        <begin position="515"/>
        <end position="546"/>
    </location>
</feature>
<dbReference type="OrthoDB" id="27819at2759"/>
<feature type="domain" description="EGF-like" evidence="2">
    <location>
        <begin position="145"/>
        <end position="175"/>
    </location>
</feature>
<dbReference type="InterPro" id="IPR000742">
    <property type="entry name" value="EGF"/>
</dbReference>
<evidence type="ECO:0000313" key="4">
    <source>
        <dbReference type="Proteomes" id="UP000507470"/>
    </source>
</evidence>